<accession>A0ABS6D970</accession>
<evidence type="ECO:0000313" key="8">
    <source>
        <dbReference type="EMBL" id="MBU3878152.1"/>
    </source>
</evidence>
<evidence type="ECO:0000259" key="6">
    <source>
        <dbReference type="Pfam" id="PF06429"/>
    </source>
</evidence>
<dbReference type="InterPro" id="IPR010930">
    <property type="entry name" value="Flg_bb/hook_C_dom"/>
</dbReference>
<gene>
    <name evidence="8" type="ORF">HGO97_020325</name>
</gene>
<feature type="domain" description="Flagellar basal-body/hook protein C-terminal" evidence="6">
    <location>
        <begin position="511"/>
        <end position="554"/>
    </location>
</feature>
<evidence type="ECO:0000256" key="3">
    <source>
        <dbReference type="ARBA" id="ARBA00023143"/>
    </source>
</evidence>
<name>A0ABS6D970_9FIRM</name>
<dbReference type="RefSeq" id="WP_216244752.1">
    <property type="nucleotide sequence ID" value="NZ_JABACJ020000028.1"/>
</dbReference>
<comment type="similarity">
    <text evidence="2 4">Belongs to the flagella basal body rod proteins family.</text>
</comment>
<comment type="function">
    <text evidence="4">A flexible structure which links the flagellar filament to the drive apparatus in the basal body.</text>
</comment>
<dbReference type="EMBL" id="JABACJ020000028">
    <property type="protein sequence ID" value="MBU3878152.1"/>
    <property type="molecule type" value="Genomic_DNA"/>
</dbReference>
<evidence type="ECO:0000256" key="2">
    <source>
        <dbReference type="ARBA" id="ARBA00009677"/>
    </source>
</evidence>
<evidence type="ECO:0000256" key="1">
    <source>
        <dbReference type="ARBA" id="ARBA00004117"/>
    </source>
</evidence>
<dbReference type="PANTHER" id="PTHR30435">
    <property type="entry name" value="FLAGELLAR PROTEIN"/>
    <property type="match status" value="1"/>
</dbReference>
<dbReference type="InterPro" id="IPR020013">
    <property type="entry name" value="Flagellar_FlgE/F/G"/>
</dbReference>
<dbReference type="PROSITE" id="PS00588">
    <property type="entry name" value="FLAGELLA_BB_ROD"/>
    <property type="match status" value="1"/>
</dbReference>
<proteinExistence type="inferred from homology"/>
<reference evidence="8 9" key="1">
    <citation type="submission" date="2021-06" db="EMBL/GenBank/DDBJ databases">
        <title>Faecalicatena sp. nov. isolated from porcine feces.</title>
        <authorList>
            <person name="Oh B.S."/>
            <person name="Lee J.H."/>
        </authorList>
    </citation>
    <scope>NUCLEOTIDE SEQUENCE [LARGE SCALE GENOMIC DNA]</scope>
    <source>
        <strain evidence="8 9">AGMB00832</strain>
    </source>
</reference>
<protein>
    <recommendedName>
        <fullName evidence="4">Flagellar hook protein FlgE</fullName>
    </recommendedName>
</protein>
<evidence type="ECO:0000259" key="5">
    <source>
        <dbReference type="Pfam" id="PF00460"/>
    </source>
</evidence>
<comment type="caution">
    <text evidence="8">The sequence shown here is derived from an EMBL/GenBank/DDBJ whole genome shotgun (WGS) entry which is preliminary data.</text>
</comment>
<keyword evidence="8" id="KW-0966">Cell projection</keyword>
<feature type="domain" description="Flagellar basal body rod protein N-terminal" evidence="5">
    <location>
        <begin position="5"/>
        <end position="35"/>
    </location>
</feature>
<evidence type="ECO:0000313" key="9">
    <source>
        <dbReference type="Proteomes" id="UP000723714"/>
    </source>
</evidence>
<organism evidence="8 9">
    <name type="scientific">Faecalicatena faecalis</name>
    <dbReference type="NCBI Taxonomy" id="2726362"/>
    <lineage>
        <taxon>Bacteria</taxon>
        <taxon>Bacillati</taxon>
        <taxon>Bacillota</taxon>
        <taxon>Clostridia</taxon>
        <taxon>Lachnospirales</taxon>
        <taxon>Lachnospiraceae</taxon>
        <taxon>Faecalicatena</taxon>
    </lineage>
</organism>
<dbReference type="Proteomes" id="UP000723714">
    <property type="component" value="Unassembled WGS sequence"/>
</dbReference>
<dbReference type="Pfam" id="PF06429">
    <property type="entry name" value="Flg_bbr_C"/>
    <property type="match status" value="1"/>
</dbReference>
<dbReference type="InterPro" id="IPR053967">
    <property type="entry name" value="LlgE_F_G-like_D1"/>
</dbReference>
<keyword evidence="8" id="KW-0969">Cilium</keyword>
<dbReference type="InterPro" id="IPR019776">
    <property type="entry name" value="Flagellar_basal_body_rod_CS"/>
</dbReference>
<dbReference type="Pfam" id="PF00460">
    <property type="entry name" value="Flg_bb_rod"/>
    <property type="match status" value="1"/>
</dbReference>
<dbReference type="NCBIfam" id="TIGR03506">
    <property type="entry name" value="FlgEFG_subfam"/>
    <property type="match status" value="1"/>
</dbReference>
<dbReference type="Pfam" id="PF22692">
    <property type="entry name" value="LlgE_F_G_D1"/>
    <property type="match status" value="1"/>
</dbReference>
<feature type="domain" description="Flagellar hook protein FlgE/F/G-like D1" evidence="7">
    <location>
        <begin position="95"/>
        <end position="158"/>
    </location>
</feature>
<evidence type="ECO:0000259" key="7">
    <source>
        <dbReference type="Pfam" id="PF22692"/>
    </source>
</evidence>
<evidence type="ECO:0000256" key="4">
    <source>
        <dbReference type="RuleBase" id="RU362116"/>
    </source>
</evidence>
<dbReference type="InterPro" id="IPR001444">
    <property type="entry name" value="Flag_bb_rod_N"/>
</dbReference>
<keyword evidence="8" id="KW-0282">Flagellum</keyword>
<comment type="subcellular location">
    <subcellularLocation>
        <location evidence="1 4">Bacterial flagellum basal body</location>
    </subcellularLocation>
</comment>
<sequence length="556" mass="58547">MLRSLYSAVSGMKSHQTRLDIIGNNIANVNTYGFKSSRARFQDVFYQTLSSATAGTATQGGTNASQVGYGSQMGGIDLNMGRSAFQSTDNALDLAIAGDGFFQVMDADGNIFYTRAGVLNIDPNGNLIDANGNIVLGVSGNPLGREGSSERIQLTVPDVEPTRASCNETINEIGFKITAENTTDAGNIIINFLKDTSLPDGSDIVVNPSEITSSSITVRVNESAIFTDLEDVADKMNKAITSANGGPHPAGNFTIQAIPDENLFPAGGLTGEEICGTNFNIKEGSVTLPDKLKTKGIFGSMMPKSVSIDPPFTGEGDMVYNAYYNKATDTAPANWTITAEVGGKLYTGIVTSNSTTAKSVLLKNEDDGDYIEMSHPGFSAISSAWRKDTGNTGEPEDQTTTPAFHEVTGLRAKPSTQSQDIGLKSFKLELGNAGGPQTIGSCSISITSTGVIEATHPNLGKWQMGRIDLVTFENPAGLEEVGNSYFAATANSGNATSTSPGTGGSGAIKGSALEMSNVDISSEFSDMIITERGFQANSRIITVSDEILNELVNLKR</sequence>
<keyword evidence="3 4" id="KW-0975">Bacterial flagellum</keyword>
<keyword evidence="9" id="KW-1185">Reference proteome</keyword>
<dbReference type="PANTHER" id="PTHR30435:SF1">
    <property type="entry name" value="FLAGELLAR HOOK PROTEIN FLGE"/>
    <property type="match status" value="1"/>
</dbReference>